<keyword evidence="4" id="KW-0131">Cell cycle</keyword>
<feature type="region of interest" description="Disordered" evidence="5">
    <location>
        <begin position="986"/>
        <end position="1006"/>
    </location>
</feature>
<feature type="compositionally biased region" description="Basic and acidic residues" evidence="5">
    <location>
        <begin position="671"/>
        <end position="702"/>
    </location>
</feature>
<protein>
    <recommendedName>
        <fullName evidence="6">PDZ domain-containing protein</fullName>
    </recommendedName>
</protein>
<gene>
    <name evidence="7" type="ORF">BEMITA_LOCUS4575</name>
</gene>
<reference evidence="7" key="1">
    <citation type="submission" date="2021-12" db="EMBL/GenBank/DDBJ databases">
        <authorList>
            <person name="King R."/>
        </authorList>
    </citation>
    <scope>NUCLEOTIDE SEQUENCE</scope>
</reference>
<dbReference type="GO" id="GO:0000226">
    <property type="term" value="P:microtubule cytoskeleton organization"/>
    <property type="evidence" value="ECO:0007669"/>
    <property type="project" value="TreeGrafter"/>
</dbReference>
<dbReference type="SUPFAM" id="SSF50156">
    <property type="entry name" value="PDZ domain-like"/>
    <property type="match status" value="3"/>
</dbReference>
<evidence type="ECO:0000256" key="2">
    <source>
        <dbReference type="ARBA" id="ARBA00022618"/>
    </source>
</evidence>
<feature type="compositionally biased region" description="Acidic residues" evidence="5">
    <location>
        <begin position="122"/>
        <end position="133"/>
    </location>
</feature>
<dbReference type="Proteomes" id="UP001152759">
    <property type="component" value="Chromosome 2"/>
</dbReference>
<sequence length="1498" mass="165948">MVWKGKCEGALGLGAGGGGGPEKREASAAALGGGGGMSMSAKCGEMASKLVHIFGWRHTYQVQEAQRANHIHDVIVVGHSNDTWVGVQSLESQSDGGILDPDDRVRDVADDREQIIAKFEDADGDGDGVEGPEGDVHLHHGGDGASASSQGTGSPDLFHAHHPHHPHNLKTDIEVTNEQIAGGVPVSLQVRRGSEPALNLLLANSALHADAGMSNCYSAGGPHPMICDQNKRWSAAPLIIEPPTSDKVDRLSNGHGEWNRYQNSTPRPHVQQLQTHFTQCLTNNFHGNNDWDTYQPNPVQPQPQRLHTPFARDGSNRLSMQFSSDSSGFRWIDAADRVNKRGLTSSLSLPREHRRKEPLGQANSNPIVGTSFSVAEQKKEFIVLDCTSGSLGIHVVPDYDSYGGERGLLVKGIEPGGTVDLDGRLAVGDKIVEINGKQLVGQPFHIVQEIFRDSVKSPELRLRVIKNPSEGGKKQPPPPIFPTSTSSANLKNKENQGSVSNSEQMVESEETVASANSKMATVSPTKKLPNMLSLNHVQQPTVNPLMTANTRRIGRRMELELLKGPHGLGFSITTRDNPAGGNCPIYIKNILPKGAAVEDGRLRPGDRLLAVNDVELTGKSQADAVSLLRNTPPGSTVRIVVSRQDDSQRSGDLCVDRDRELISKRLSHGPVRREENEEETNVRWVEKSDRSEKTDVEKNSIKQELNRSSEYLSDSKSKSNSLDRSHSLPWKRKEILTFDIPVHDTEKAGLGVSVKGKTSANHSGKKNISGTDLGIFIKSVLHGGAASRDGRLKTNDQLLSVNGISLLHQSNTAAMETLRTAMLHEEGPVPGAITITVARRNSSPSTSPVQHKRSDSASSHITNSSSNTETFCANRSDPENSAHTTTDNSGTSENSDNTVIFMPHKHQISPQIDAITLRNPVLDRLTGQTTHHNGLRNQSYYRATHQTTLMLSGEDDMSSPTINVPSSDIVLIEEDNPYSMPSNRIQGLENISDKPQRQRNSTSSATDITYASQLSLEEAAKGFSRDAFGRQSMSEKRHATLDAKNTDTYQRNKKLREEREKGKWNDSSGSNHRAVYRVSSAESIPRSEHNVESVPKKQLGPSLGMKKSSSLESLQTMVHGIQMAEDGEVYHRTGQGSVRVIRGRGCNESFRAAVDRSYDTPFSLPHELQMDILAEDERESHASLEFNRMKQNSGKKKAGLLKGIGSMFRFGKHRKSMDSSGPASHLGIGSREPGGALEEERENARRAAREEQIRIQEQYKRLIQKQNEQQQQAMQTSPTDKLNSSYSSSNGNNVNKMDGGMEARSRTERIQQLREQHQRRHMERQGHYPLDEREEHYDQALRQRLEQGNDYEGVINNRPGSRSGIADCRQFSHYVNYKEIQQHLNRRQQHYHSQRREPKELTHRPVSNFYEYESVQSLMNSDINSNSLPRHHMPSGSISTKNYSHSPGRQHQLYSNYYGNNQQKVPQNHMIYQRKQHGPFVTHVTIREHSPTINGPKI</sequence>
<evidence type="ECO:0000313" key="7">
    <source>
        <dbReference type="EMBL" id="CAH0385339.1"/>
    </source>
</evidence>
<dbReference type="GO" id="GO:0007155">
    <property type="term" value="P:cell adhesion"/>
    <property type="evidence" value="ECO:0007669"/>
    <property type="project" value="TreeGrafter"/>
</dbReference>
<dbReference type="PANTHER" id="PTHR16484:SF17">
    <property type="entry name" value="BAZOOKA, ISOFORM B"/>
    <property type="match status" value="1"/>
</dbReference>
<dbReference type="GO" id="GO:0005938">
    <property type="term" value="C:cell cortex"/>
    <property type="evidence" value="ECO:0007669"/>
    <property type="project" value="TreeGrafter"/>
</dbReference>
<feature type="domain" description="PDZ" evidence="6">
    <location>
        <begin position="558"/>
        <end position="643"/>
    </location>
</feature>
<dbReference type="PANTHER" id="PTHR16484">
    <property type="entry name" value="PARTITIONING DEFECTIVE 3 RELATED"/>
    <property type="match status" value="1"/>
</dbReference>
<feature type="region of interest" description="Disordered" evidence="5">
    <location>
        <begin position="1264"/>
        <end position="1323"/>
    </location>
</feature>
<feature type="region of interest" description="Disordered" evidence="5">
    <location>
        <begin position="1212"/>
        <end position="1249"/>
    </location>
</feature>
<dbReference type="GO" id="GO:0016324">
    <property type="term" value="C:apical plasma membrane"/>
    <property type="evidence" value="ECO:0007669"/>
    <property type="project" value="TreeGrafter"/>
</dbReference>
<evidence type="ECO:0000256" key="4">
    <source>
        <dbReference type="ARBA" id="ARBA00023306"/>
    </source>
</evidence>
<dbReference type="Gene3D" id="2.30.42.10">
    <property type="match status" value="3"/>
</dbReference>
<feature type="compositionally biased region" description="Low complexity" evidence="5">
    <location>
        <begin position="1264"/>
        <end position="1275"/>
    </location>
</feature>
<dbReference type="FunFam" id="2.30.42.10:FF:000011">
    <property type="entry name" value="partitioning defective 3 homolog isoform X1"/>
    <property type="match status" value="1"/>
</dbReference>
<dbReference type="SMART" id="SM00228">
    <property type="entry name" value="PDZ"/>
    <property type="match status" value="3"/>
</dbReference>
<feature type="compositionally biased region" description="Polar residues" evidence="5">
    <location>
        <begin position="867"/>
        <end position="897"/>
    </location>
</feature>
<evidence type="ECO:0000256" key="3">
    <source>
        <dbReference type="ARBA" id="ARBA00022737"/>
    </source>
</evidence>
<evidence type="ECO:0000256" key="1">
    <source>
        <dbReference type="ARBA" id="ARBA00005358"/>
    </source>
</evidence>
<feature type="region of interest" description="Disordered" evidence="5">
    <location>
        <begin position="839"/>
        <end position="897"/>
    </location>
</feature>
<evidence type="ECO:0000259" key="6">
    <source>
        <dbReference type="PROSITE" id="PS50106"/>
    </source>
</evidence>
<dbReference type="InterPro" id="IPR021922">
    <property type="entry name" value="Par3/HAL_N"/>
</dbReference>
<dbReference type="GO" id="GO:0051301">
    <property type="term" value="P:cell division"/>
    <property type="evidence" value="ECO:0007669"/>
    <property type="project" value="UniProtKB-KW"/>
</dbReference>
<feature type="compositionally biased region" description="Basic and acidic residues" evidence="5">
    <location>
        <begin position="1027"/>
        <end position="1045"/>
    </location>
</feature>
<dbReference type="InterPro" id="IPR052213">
    <property type="entry name" value="PAR3"/>
</dbReference>
<dbReference type="PROSITE" id="PS50106">
    <property type="entry name" value="PDZ"/>
    <property type="match status" value="3"/>
</dbReference>
<keyword evidence="3" id="KW-0677">Repeat</keyword>
<feature type="domain" description="PDZ" evidence="6">
    <location>
        <begin position="739"/>
        <end position="821"/>
    </location>
</feature>
<feature type="compositionally biased region" description="Low complexity" evidence="5">
    <location>
        <begin position="1283"/>
        <end position="1295"/>
    </location>
</feature>
<dbReference type="Gene3D" id="3.10.20.90">
    <property type="entry name" value="Phosphatidylinositol 3-kinase Catalytic Subunit, Chain A, domain 1"/>
    <property type="match status" value="1"/>
</dbReference>
<proteinExistence type="inferred from homology"/>
<dbReference type="InterPro" id="IPR001478">
    <property type="entry name" value="PDZ"/>
</dbReference>
<feature type="compositionally biased region" description="Polar residues" evidence="5">
    <location>
        <begin position="495"/>
        <end position="523"/>
    </location>
</feature>
<feature type="region of interest" description="Disordered" evidence="5">
    <location>
        <begin position="13"/>
        <end position="34"/>
    </location>
</feature>
<feature type="compositionally biased region" description="Low complexity" evidence="5">
    <location>
        <begin position="856"/>
        <end position="866"/>
    </location>
</feature>
<dbReference type="Pfam" id="PF00595">
    <property type="entry name" value="PDZ"/>
    <property type="match status" value="3"/>
</dbReference>
<feature type="compositionally biased region" description="Basic and acidic residues" evidence="5">
    <location>
        <begin position="1085"/>
        <end position="1095"/>
    </location>
</feature>
<feature type="compositionally biased region" description="Basic and acidic residues" evidence="5">
    <location>
        <begin position="1055"/>
        <end position="1064"/>
    </location>
</feature>
<feature type="region of interest" description="Disordered" evidence="5">
    <location>
        <begin position="1027"/>
        <end position="1106"/>
    </location>
</feature>
<dbReference type="CDD" id="cd23059">
    <property type="entry name" value="PDZ3_Par3-like"/>
    <property type="match status" value="1"/>
</dbReference>
<keyword evidence="8" id="KW-1185">Reference proteome</keyword>
<feature type="region of interest" description="Disordered" evidence="5">
    <location>
        <begin position="119"/>
        <end position="165"/>
    </location>
</feature>
<feature type="region of interest" description="Disordered" evidence="5">
    <location>
        <begin position="466"/>
        <end position="523"/>
    </location>
</feature>
<dbReference type="GO" id="GO:0005912">
    <property type="term" value="C:adherens junction"/>
    <property type="evidence" value="ECO:0007669"/>
    <property type="project" value="TreeGrafter"/>
</dbReference>
<dbReference type="GO" id="GO:0045197">
    <property type="term" value="P:establishment or maintenance of epithelial cell apical/basal polarity"/>
    <property type="evidence" value="ECO:0007669"/>
    <property type="project" value="TreeGrafter"/>
</dbReference>
<dbReference type="EMBL" id="OU963863">
    <property type="protein sequence ID" value="CAH0385339.1"/>
    <property type="molecule type" value="Genomic_DNA"/>
</dbReference>
<keyword evidence="2" id="KW-0132">Cell division</keyword>
<feature type="compositionally biased region" description="Polar residues" evidence="5">
    <location>
        <begin position="839"/>
        <end position="849"/>
    </location>
</feature>
<feature type="compositionally biased region" description="Basic and acidic residues" evidence="5">
    <location>
        <begin position="1299"/>
        <end position="1316"/>
    </location>
</feature>
<comment type="similarity">
    <text evidence="1">Belongs to the PAR3 family.</text>
</comment>
<accession>A0A9P0F1T9</accession>
<dbReference type="GO" id="GO:0008104">
    <property type="term" value="P:intracellular protein localization"/>
    <property type="evidence" value="ECO:0007669"/>
    <property type="project" value="TreeGrafter"/>
</dbReference>
<dbReference type="GO" id="GO:0035091">
    <property type="term" value="F:phosphatidylinositol binding"/>
    <property type="evidence" value="ECO:0007669"/>
    <property type="project" value="TreeGrafter"/>
</dbReference>
<dbReference type="GO" id="GO:0030010">
    <property type="term" value="P:establishment of cell polarity"/>
    <property type="evidence" value="ECO:0007669"/>
    <property type="project" value="TreeGrafter"/>
</dbReference>
<dbReference type="InterPro" id="IPR036034">
    <property type="entry name" value="PDZ_sf"/>
</dbReference>
<feature type="region of interest" description="Disordered" evidence="5">
    <location>
        <begin position="670"/>
        <end position="702"/>
    </location>
</feature>
<organism evidence="7 8">
    <name type="scientific">Bemisia tabaci</name>
    <name type="common">Sweetpotato whitefly</name>
    <name type="synonym">Aleurodes tabaci</name>
    <dbReference type="NCBI Taxonomy" id="7038"/>
    <lineage>
        <taxon>Eukaryota</taxon>
        <taxon>Metazoa</taxon>
        <taxon>Ecdysozoa</taxon>
        <taxon>Arthropoda</taxon>
        <taxon>Hexapoda</taxon>
        <taxon>Insecta</taxon>
        <taxon>Pterygota</taxon>
        <taxon>Neoptera</taxon>
        <taxon>Paraneoptera</taxon>
        <taxon>Hemiptera</taxon>
        <taxon>Sternorrhyncha</taxon>
        <taxon>Aleyrodoidea</taxon>
        <taxon>Aleyrodidae</taxon>
        <taxon>Aleyrodinae</taxon>
        <taxon>Bemisia</taxon>
    </lineage>
</organism>
<feature type="domain" description="PDZ" evidence="6">
    <location>
        <begin position="380"/>
        <end position="466"/>
    </location>
</feature>
<evidence type="ECO:0000313" key="8">
    <source>
        <dbReference type="Proteomes" id="UP001152759"/>
    </source>
</evidence>
<dbReference type="GO" id="GO:0043296">
    <property type="term" value="C:apical junction complex"/>
    <property type="evidence" value="ECO:0007669"/>
    <property type="project" value="TreeGrafter"/>
</dbReference>
<evidence type="ECO:0000256" key="5">
    <source>
        <dbReference type="SAM" id="MobiDB-lite"/>
    </source>
</evidence>
<dbReference type="Pfam" id="PF12053">
    <property type="entry name" value="Par3_HAL_N_term"/>
    <property type="match status" value="1"/>
</dbReference>
<dbReference type="CDD" id="cd23058">
    <property type="entry name" value="PDZ2_Par3-like"/>
    <property type="match status" value="1"/>
</dbReference>
<feature type="region of interest" description="Disordered" evidence="5">
    <location>
        <begin position="344"/>
        <end position="365"/>
    </location>
</feature>
<name>A0A9P0F1T9_BEMTA</name>
<dbReference type="GO" id="GO:0051660">
    <property type="term" value="P:establishment of centrosome localization"/>
    <property type="evidence" value="ECO:0007669"/>
    <property type="project" value="TreeGrafter"/>
</dbReference>